<gene>
    <name evidence="1" type="ORF">COW36_05735</name>
</gene>
<accession>A0A2M7G8C6</accession>
<evidence type="ECO:0000313" key="1">
    <source>
        <dbReference type="EMBL" id="PIW18268.1"/>
    </source>
</evidence>
<comment type="caution">
    <text evidence="1">The sequence shown here is derived from an EMBL/GenBank/DDBJ whole genome shotgun (WGS) entry which is preliminary data.</text>
</comment>
<dbReference type="AlphaFoldDB" id="A0A2M7G8C6"/>
<dbReference type="EMBL" id="PFFQ01000013">
    <property type="protein sequence ID" value="PIW18268.1"/>
    <property type="molecule type" value="Genomic_DNA"/>
</dbReference>
<proteinExistence type="predicted"/>
<organism evidence="1 2">
    <name type="scientific">bacterium (Candidatus Blackallbacteria) CG17_big_fil_post_rev_8_21_14_2_50_48_46</name>
    <dbReference type="NCBI Taxonomy" id="2014261"/>
    <lineage>
        <taxon>Bacteria</taxon>
        <taxon>Candidatus Blackallbacteria</taxon>
    </lineage>
</organism>
<reference evidence="1 2" key="1">
    <citation type="submission" date="2017-09" db="EMBL/GenBank/DDBJ databases">
        <title>Depth-based differentiation of microbial function through sediment-hosted aquifers and enrichment of novel symbionts in the deep terrestrial subsurface.</title>
        <authorList>
            <person name="Probst A.J."/>
            <person name="Ladd B."/>
            <person name="Jarett J.K."/>
            <person name="Geller-Mcgrath D.E."/>
            <person name="Sieber C.M."/>
            <person name="Emerson J.B."/>
            <person name="Anantharaman K."/>
            <person name="Thomas B.C."/>
            <person name="Malmstrom R."/>
            <person name="Stieglmeier M."/>
            <person name="Klingl A."/>
            <person name="Woyke T."/>
            <person name="Ryan C.M."/>
            <person name="Banfield J.F."/>
        </authorList>
    </citation>
    <scope>NUCLEOTIDE SEQUENCE [LARGE SCALE GENOMIC DNA]</scope>
    <source>
        <strain evidence="1">CG17_big_fil_post_rev_8_21_14_2_50_48_46</strain>
    </source>
</reference>
<evidence type="ECO:0000313" key="2">
    <source>
        <dbReference type="Proteomes" id="UP000231019"/>
    </source>
</evidence>
<dbReference type="Proteomes" id="UP000231019">
    <property type="component" value="Unassembled WGS sequence"/>
</dbReference>
<protein>
    <submittedName>
        <fullName evidence="1">Uncharacterized protein</fullName>
    </submittedName>
</protein>
<name>A0A2M7G8C6_9BACT</name>
<sequence length="180" mass="20478">MRFSLKFFVFLVVLSGVLLQKPVKAAFLDPEQSQTIFQLFSPEELLLPDLAEYQKGSITLTHDLRKSDSILKFQFSKGVKLAGSSKKQIFHFEIEHHALSQEHALNALCPKGLKRSDYRHSRLGPLMLCFTNPHKQNSLIGVWVYPLPGNLNPKFSLTYTGTKQDLFQVLDSLCPYGERP</sequence>